<dbReference type="GO" id="GO:0000981">
    <property type="term" value="F:DNA-binding transcription factor activity, RNA polymerase II-specific"/>
    <property type="evidence" value="ECO:0007669"/>
    <property type="project" value="TreeGrafter"/>
</dbReference>
<dbReference type="PANTHER" id="PTHR45803:SF10">
    <property type="entry name" value="HMG BOX DOMAIN-CONTAINING PROTEIN"/>
    <property type="match status" value="1"/>
</dbReference>
<evidence type="ECO:0000256" key="4">
    <source>
        <dbReference type="ARBA" id="ARBA00023163"/>
    </source>
</evidence>
<feature type="DNA-binding region" description="HMG box" evidence="6">
    <location>
        <begin position="39"/>
        <end position="68"/>
    </location>
</feature>
<dbReference type="PROSITE" id="PS50118">
    <property type="entry name" value="HMG_BOX_2"/>
    <property type="match status" value="1"/>
</dbReference>
<feature type="compositionally biased region" description="Low complexity" evidence="7">
    <location>
        <begin position="290"/>
        <end position="308"/>
    </location>
</feature>
<dbReference type="GO" id="GO:0005634">
    <property type="term" value="C:nucleus"/>
    <property type="evidence" value="ECO:0007669"/>
    <property type="project" value="UniProtKB-SubCell"/>
</dbReference>
<keyword evidence="5 6" id="KW-0539">Nucleus</keyword>
<comment type="caution">
    <text evidence="9">The sequence shown here is derived from an EMBL/GenBank/DDBJ whole genome shotgun (WGS) entry which is preliminary data.</text>
</comment>
<feature type="domain" description="HMG box" evidence="8">
    <location>
        <begin position="39"/>
        <end position="68"/>
    </location>
</feature>
<evidence type="ECO:0000313" key="9">
    <source>
        <dbReference type="EMBL" id="KAK2145978.1"/>
    </source>
</evidence>
<reference evidence="9" key="1">
    <citation type="journal article" date="2023" name="Mol. Biol. Evol.">
        <title>Third-Generation Sequencing Reveals the Adaptive Role of the Epigenome in Three Deep-Sea Polychaetes.</title>
        <authorList>
            <person name="Perez M."/>
            <person name="Aroh O."/>
            <person name="Sun Y."/>
            <person name="Lan Y."/>
            <person name="Juniper S.K."/>
            <person name="Young C.R."/>
            <person name="Angers B."/>
            <person name="Qian P.Y."/>
        </authorList>
    </citation>
    <scope>NUCLEOTIDE SEQUENCE</scope>
    <source>
        <strain evidence="9">P08H-3</strain>
    </source>
</reference>
<evidence type="ECO:0000256" key="6">
    <source>
        <dbReference type="PROSITE-ProRule" id="PRU00267"/>
    </source>
</evidence>
<feature type="region of interest" description="Disordered" evidence="7">
    <location>
        <begin position="55"/>
        <end position="91"/>
    </location>
</feature>
<name>A0AAD9J4I3_9ANNE</name>
<dbReference type="GO" id="GO:0000978">
    <property type="term" value="F:RNA polymerase II cis-regulatory region sequence-specific DNA binding"/>
    <property type="evidence" value="ECO:0007669"/>
    <property type="project" value="TreeGrafter"/>
</dbReference>
<feature type="compositionally biased region" description="Basic and acidic residues" evidence="7">
    <location>
        <begin position="55"/>
        <end position="66"/>
    </location>
</feature>
<dbReference type="Proteomes" id="UP001208570">
    <property type="component" value="Unassembled WGS sequence"/>
</dbReference>
<dbReference type="AlphaFoldDB" id="A0AAD9J4I3"/>
<feature type="compositionally biased region" description="Gly residues" evidence="7">
    <location>
        <begin position="142"/>
        <end position="157"/>
    </location>
</feature>
<dbReference type="InterPro" id="IPR036910">
    <property type="entry name" value="HMG_box_dom_sf"/>
</dbReference>
<proteinExistence type="predicted"/>
<evidence type="ECO:0000256" key="5">
    <source>
        <dbReference type="ARBA" id="ARBA00023242"/>
    </source>
</evidence>
<keyword evidence="3 6" id="KW-0238">DNA-binding</keyword>
<dbReference type="InterPro" id="IPR050917">
    <property type="entry name" value="SOX_TF"/>
</dbReference>
<accession>A0AAD9J4I3</accession>
<feature type="compositionally biased region" description="Low complexity" evidence="7">
    <location>
        <begin position="249"/>
        <end position="259"/>
    </location>
</feature>
<feature type="compositionally biased region" description="Low complexity" evidence="7">
    <location>
        <begin position="184"/>
        <end position="197"/>
    </location>
</feature>
<evidence type="ECO:0000256" key="7">
    <source>
        <dbReference type="SAM" id="MobiDB-lite"/>
    </source>
</evidence>
<keyword evidence="10" id="KW-1185">Reference proteome</keyword>
<evidence type="ECO:0000256" key="1">
    <source>
        <dbReference type="ARBA" id="ARBA00004123"/>
    </source>
</evidence>
<dbReference type="EMBL" id="JAODUP010000642">
    <property type="protein sequence ID" value="KAK2145978.1"/>
    <property type="molecule type" value="Genomic_DNA"/>
</dbReference>
<gene>
    <name evidence="9" type="ORF">LSH36_642g00012</name>
</gene>
<dbReference type="SUPFAM" id="SSF47095">
    <property type="entry name" value="HMG-box"/>
    <property type="match status" value="1"/>
</dbReference>
<dbReference type="GO" id="GO:0002009">
    <property type="term" value="P:morphogenesis of an epithelium"/>
    <property type="evidence" value="ECO:0007669"/>
    <property type="project" value="TreeGrafter"/>
</dbReference>
<sequence length="455" mass="48293">MFYLVLLRNKVTTVGHIVSRQGAPFRRRFLFGVPDPRVRLLNEDEKKPFVDEAERLRQQHKKDYPDYKYQPRRRKPLKGPGSNMAEHGGHMGSHVTAHAQHLPPAAAAHAHAQQMMFRSLHQHGDQSPPGMEAVQCRGTGGGLEVQCRGTGGAGGGGPPTPPNTPGSNVINIRPANGSTERLEGSPSPGQSSPQTQPLDFSRVDMSDLSPEVVGMENFDEAELDQYLPGGVHPHGAMSRSNMAPPPPYVTTGSTPSTTSQSWISAYRNMASIAPTAGNMLHRISVGGHGSDVSGDTSASCMSPSNASSSERRSAGDLGYQGNVVSSMAPSGGIGYESNRTGGADLGSSQSNVKLESSLQQHYTPSREAKVSAYDLQMAHAYGYHGNGVGVDGGMVGDYGNGAASQQYYVDNGGQNMTSPPSYQCMTSSGIRPLYIGGNPVTVNGPTSQWAKYSQL</sequence>
<comment type="subcellular location">
    <subcellularLocation>
        <location evidence="1">Nucleus</location>
    </subcellularLocation>
</comment>
<evidence type="ECO:0000256" key="3">
    <source>
        <dbReference type="ARBA" id="ARBA00023125"/>
    </source>
</evidence>
<protein>
    <recommendedName>
        <fullName evidence="8">HMG box domain-containing protein</fullName>
    </recommendedName>
</protein>
<dbReference type="Gene3D" id="1.10.30.10">
    <property type="entry name" value="High mobility group box domain"/>
    <property type="match status" value="1"/>
</dbReference>
<dbReference type="GO" id="GO:0000122">
    <property type="term" value="P:negative regulation of transcription by RNA polymerase II"/>
    <property type="evidence" value="ECO:0007669"/>
    <property type="project" value="TreeGrafter"/>
</dbReference>
<feature type="region of interest" description="Disordered" evidence="7">
    <location>
        <begin position="287"/>
        <end position="365"/>
    </location>
</feature>
<keyword evidence="4" id="KW-0804">Transcription</keyword>
<evidence type="ECO:0000313" key="10">
    <source>
        <dbReference type="Proteomes" id="UP001208570"/>
    </source>
</evidence>
<evidence type="ECO:0000256" key="2">
    <source>
        <dbReference type="ARBA" id="ARBA00023015"/>
    </source>
</evidence>
<dbReference type="PANTHER" id="PTHR45803">
    <property type="entry name" value="SOX100B"/>
    <property type="match status" value="1"/>
</dbReference>
<evidence type="ECO:0000259" key="8">
    <source>
        <dbReference type="PROSITE" id="PS50118"/>
    </source>
</evidence>
<dbReference type="InterPro" id="IPR009071">
    <property type="entry name" value="HMG_box_dom"/>
</dbReference>
<feature type="region of interest" description="Disordered" evidence="7">
    <location>
        <begin position="225"/>
        <end position="259"/>
    </location>
</feature>
<feature type="compositionally biased region" description="Polar residues" evidence="7">
    <location>
        <begin position="346"/>
        <end position="363"/>
    </location>
</feature>
<feature type="region of interest" description="Disordered" evidence="7">
    <location>
        <begin position="142"/>
        <end position="201"/>
    </location>
</feature>
<organism evidence="9 10">
    <name type="scientific">Paralvinella palmiformis</name>
    <dbReference type="NCBI Taxonomy" id="53620"/>
    <lineage>
        <taxon>Eukaryota</taxon>
        <taxon>Metazoa</taxon>
        <taxon>Spiralia</taxon>
        <taxon>Lophotrochozoa</taxon>
        <taxon>Annelida</taxon>
        <taxon>Polychaeta</taxon>
        <taxon>Sedentaria</taxon>
        <taxon>Canalipalpata</taxon>
        <taxon>Terebellida</taxon>
        <taxon>Terebelliformia</taxon>
        <taxon>Alvinellidae</taxon>
        <taxon>Paralvinella</taxon>
    </lineage>
</organism>
<keyword evidence="2" id="KW-0805">Transcription regulation</keyword>